<evidence type="ECO:0000256" key="4">
    <source>
        <dbReference type="ARBA" id="ARBA00022679"/>
    </source>
</evidence>
<sequence length="815" mass="90184">MPTRARKDDGALAVYRAKRDFAVTPEPQGGVPRKAAHRLVVQRHFARREHFDLRLEMDGVLKSWAVTRGPSSNPADRRLAVRTEDHPLDYGDFEGLIPKGEYGGGTVMLWEDATFTSQNGDPLRALEKGEIKFLAQGERMKGGYVLVRMKTRDKHENWLLIKERDAWADADADLVKRFDASVATGRTREEIERGAKATRRKAPAARARAAYWSDKSIASAPTPKFVAPQLCETAETAPFGADWLFELKYDGYRLQIATGADGAVVYTRAGLDWTARFPGLARAAFALPCRNALIDGEAVVFDEKGLSDFAMLVSALEAGRSEAVAFVAFDLLVLDETDLRREPLRRRKALLKKLLANSGGVLLYGDFIEGEGAAVFRRATQAGAEGIIAKRADRPYRSGRFSDWLKIKGDFREDVLIVGFRPSEKSESFASLIAAKETLEGLRYVGRIGTGYDARARETLEPLLKKRAGAAPQLLAADKIPKGSVLIEAPFPAEVRFGGWTMDGQLRQARFLGVREDMKAKPAPSAPEAPKLSRITHASRVVFPSDNVTKGDIAQYYDAIAPRMIPHFADRPVSLLRAPENIGELFFQRHPLKGMNKGILTTPDHDELYMALDGAIGLHTAAQFGAIEIHGWMSLASDLERPDRMVFDLDPDEDLPFREVCKAAGEIRDHLSAIGLQSWPLITGGKGVHIVLPLDRSLTYADTEVFAAGFARGLARQEPNRFVANMSKRRRVGRIFIDWLRNKRTATAILPWSLRARPGATVATPLSWKTLGDVDRAAAFNIRNAAKVEDGWGDFFTLRQTIAPAAIAFMRENAL</sequence>
<evidence type="ECO:0000256" key="7">
    <source>
        <dbReference type="ARBA" id="ARBA00022723"/>
    </source>
</evidence>
<dbReference type="CDD" id="cd07906">
    <property type="entry name" value="Adenylation_DNA_ligase_LigD_LigC"/>
    <property type="match status" value="1"/>
</dbReference>
<dbReference type="SUPFAM" id="SSF50249">
    <property type="entry name" value="Nucleic acid-binding proteins"/>
    <property type="match status" value="1"/>
</dbReference>
<dbReference type="RefSeq" id="WP_016918126.1">
    <property type="nucleotide sequence ID" value="NZ_CP044331.1"/>
</dbReference>
<evidence type="ECO:0000256" key="19">
    <source>
        <dbReference type="ARBA" id="ARBA00029943"/>
    </source>
</evidence>
<name>A0A6B8MCS7_9HYPH</name>
<keyword evidence="15" id="KW-0233">DNA recombination</keyword>
<dbReference type="GO" id="GO:0003887">
    <property type="term" value="F:DNA-directed DNA polymerase activity"/>
    <property type="evidence" value="ECO:0007669"/>
    <property type="project" value="UniProtKB-KW"/>
</dbReference>
<dbReference type="GO" id="GO:0004527">
    <property type="term" value="F:exonuclease activity"/>
    <property type="evidence" value="ECO:0007669"/>
    <property type="project" value="UniProtKB-KW"/>
</dbReference>
<accession>A0A6B8MCS7</accession>
<dbReference type="GO" id="GO:0003677">
    <property type="term" value="F:DNA binding"/>
    <property type="evidence" value="ECO:0007669"/>
    <property type="project" value="UniProtKB-KW"/>
</dbReference>
<dbReference type="Pfam" id="PF04679">
    <property type="entry name" value="DNA_ligase_A_C"/>
    <property type="match status" value="1"/>
</dbReference>
<organism evidence="22 23">
    <name type="scientific">Methylocystis parvus</name>
    <dbReference type="NCBI Taxonomy" id="134"/>
    <lineage>
        <taxon>Bacteria</taxon>
        <taxon>Pseudomonadati</taxon>
        <taxon>Pseudomonadota</taxon>
        <taxon>Alphaproteobacteria</taxon>
        <taxon>Hyphomicrobiales</taxon>
        <taxon>Methylocystaceae</taxon>
        <taxon>Methylocystis</taxon>
    </lineage>
</organism>
<dbReference type="Pfam" id="PF21686">
    <property type="entry name" value="LigD_Prim-Pol"/>
    <property type="match status" value="1"/>
</dbReference>
<keyword evidence="18" id="KW-0511">Multifunctional enzyme</keyword>
<dbReference type="GO" id="GO:0006310">
    <property type="term" value="P:DNA recombination"/>
    <property type="evidence" value="ECO:0007669"/>
    <property type="project" value="UniProtKB-KW"/>
</dbReference>
<keyword evidence="5" id="KW-0548">Nucleotidyltransferase</keyword>
<keyword evidence="3 22" id="KW-0436">Ligase</keyword>
<dbReference type="Proteomes" id="UP000422569">
    <property type="component" value="Chromosome"/>
</dbReference>
<evidence type="ECO:0000256" key="16">
    <source>
        <dbReference type="ARBA" id="ARBA00023204"/>
    </source>
</evidence>
<evidence type="ECO:0000256" key="17">
    <source>
        <dbReference type="ARBA" id="ARBA00023211"/>
    </source>
</evidence>
<dbReference type="SUPFAM" id="SSF56091">
    <property type="entry name" value="DNA ligase/mRNA capping enzyme, catalytic domain"/>
    <property type="match status" value="1"/>
</dbReference>
<dbReference type="InterPro" id="IPR052171">
    <property type="entry name" value="NHEJ_LigD"/>
</dbReference>
<evidence type="ECO:0000256" key="12">
    <source>
        <dbReference type="ARBA" id="ARBA00022840"/>
    </source>
</evidence>
<keyword evidence="6" id="KW-0540">Nuclease</keyword>
<evidence type="ECO:0000256" key="10">
    <source>
        <dbReference type="ARBA" id="ARBA00022801"/>
    </source>
</evidence>
<dbReference type="EMBL" id="CP044331">
    <property type="protein sequence ID" value="QGM98450.1"/>
    <property type="molecule type" value="Genomic_DNA"/>
</dbReference>
<dbReference type="InterPro" id="IPR014146">
    <property type="entry name" value="LigD_ligase_dom"/>
</dbReference>
<dbReference type="Pfam" id="PF13298">
    <property type="entry name" value="LigD_N"/>
    <property type="match status" value="1"/>
</dbReference>
<dbReference type="Gene3D" id="3.30.1490.70">
    <property type="match status" value="1"/>
</dbReference>
<dbReference type="CDD" id="cd07971">
    <property type="entry name" value="OBF_DNA_ligase_LigD"/>
    <property type="match status" value="1"/>
</dbReference>
<dbReference type="GO" id="GO:0003910">
    <property type="term" value="F:DNA ligase (ATP) activity"/>
    <property type="evidence" value="ECO:0007669"/>
    <property type="project" value="UniProtKB-EC"/>
</dbReference>
<keyword evidence="16" id="KW-0234">DNA repair</keyword>
<dbReference type="PROSITE" id="PS50160">
    <property type="entry name" value="DNA_LIGASE_A3"/>
    <property type="match status" value="1"/>
</dbReference>
<dbReference type="InterPro" id="IPR012309">
    <property type="entry name" value="DNA_ligase_ATP-dep_C"/>
</dbReference>
<keyword evidence="23" id="KW-1185">Reference proteome</keyword>
<dbReference type="Pfam" id="PF01068">
    <property type="entry name" value="DNA_ligase_A_M"/>
    <property type="match status" value="1"/>
</dbReference>
<keyword evidence="13" id="KW-0239">DNA-directed DNA polymerase</keyword>
<feature type="domain" description="ATP-dependent DNA ligase family profile" evidence="21">
    <location>
        <begin position="317"/>
        <end position="415"/>
    </location>
</feature>
<keyword evidence="7" id="KW-0479">Metal-binding</keyword>
<evidence type="ECO:0000256" key="6">
    <source>
        <dbReference type="ARBA" id="ARBA00022722"/>
    </source>
</evidence>
<evidence type="ECO:0000256" key="2">
    <source>
        <dbReference type="ARBA" id="ARBA00012727"/>
    </source>
</evidence>
<keyword evidence="4" id="KW-0808">Transferase</keyword>
<keyword evidence="14" id="KW-0238">DNA-binding</keyword>
<dbReference type="GO" id="GO:0046872">
    <property type="term" value="F:metal ion binding"/>
    <property type="evidence" value="ECO:0007669"/>
    <property type="project" value="UniProtKB-KW"/>
</dbReference>
<keyword evidence="11" id="KW-0269">Exonuclease</keyword>
<comment type="cofactor">
    <cofactor evidence="1">
        <name>Mn(2+)</name>
        <dbReference type="ChEBI" id="CHEBI:29035"/>
    </cofactor>
</comment>
<dbReference type="InterPro" id="IPR012340">
    <property type="entry name" value="NA-bd_OB-fold"/>
</dbReference>
<dbReference type="EC" id="6.5.1.1" evidence="2"/>
<keyword evidence="12" id="KW-0067">ATP-binding</keyword>
<dbReference type="InterPro" id="IPR014144">
    <property type="entry name" value="LigD_PE_domain"/>
</dbReference>
<evidence type="ECO:0000259" key="21">
    <source>
        <dbReference type="PROSITE" id="PS50160"/>
    </source>
</evidence>
<reference evidence="22 23" key="1">
    <citation type="submission" date="2019-09" db="EMBL/GenBank/DDBJ databases">
        <title>Isolation and complete genome sequencing of Methylocystis species.</title>
        <authorList>
            <person name="Rumah B.L."/>
            <person name="Stead C.E."/>
            <person name="Stevens B.C."/>
            <person name="Minton N.P."/>
            <person name="Grosse-Honebrink A."/>
            <person name="Zhang Y."/>
        </authorList>
    </citation>
    <scope>NUCLEOTIDE SEQUENCE [LARGE SCALE GENOMIC DNA]</scope>
    <source>
        <strain evidence="22 23">BRCS2</strain>
    </source>
</reference>
<protein>
    <recommendedName>
        <fullName evidence="2">DNA ligase (ATP)</fullName>
        <ecNumber evidence="2">6.5.1.1</ecNumber>
    </recommendedName>
    <alternativeName>
        <fullName evidence="19">NHEJ DNA polymerase</fullName>
    </alternativeName>
</protein>
<evidence type="ECO:0000256" key="13">
    <source>
        <dbReference type="ARBA" id="ARBA00022932"/>
    </source>
</evidence>
<dbReference type="NCBIfam" id="TIGR02779">
    <property type="entry name" value="NHEJ_ligase_lig"/>
    <property type="match status" value="1"/>
</dbReference>
<dbReference type="AlphaFoldDB" id="A0A6B8MCS7"/>
<dbReference type="GO" id="GO:0006281">
    <property type="term" value="P:DNA repair"/>
    <property type="evidence" value="ECO:0007669"/>
    <property type="project" value="UniProtKB-KW"/>
</dbReference>
<dbReference type="GO" id="GO:0005524">
    <property type="term" value="F:ATP binding"/>
    <property type="evidence" value="ECO:0007669"/>
    <property type="project" value="UniProtKB-KW"/>
</dbReference>
<dbReference type="InterPro" id="IPR012310">
    <property type="entry name" value="DNA_ligase_ATP-dep_cent"/>
</dbReference>
<gene>
    <name evidence="22" type="primary">ligD</name>
    <name evidence="22" type="ORF">F7D14_13840</name>
</gene>
<keyword evidence="10" id="KW-0378">Hydrolase</keyword>
<dbReference type="Gene3D" id="3.30.470.30">
    <property type="entry name" value="DNA ligase/mRNA capping enzyme"/>
    <property type="match status" value="1"/>
</dbReference>
<evidence type="ECO:0000313" key="23">
    <source>
        <dbReference type="Proteomes" id="UP000422569"/>
    </source>
</evidence>
<dbReference type="NCBIfam" id="TIGR02777">
    <property type="entry name" value="LigD_PE_dom"/>
    <property type="match status" value="1"/>
</dbReference>
<evidence type="ECO:0000256" key="1">
    <source>
        <dbReference type="ARBA" id="ARBA00001936"/>
    </source>
</evidence>
<evidence type="ECO:0000256" key="18">
    <source>
        <dbReference type="ARBA" id="ARBA00023268"/>
    </source>
</evidence>
<evidence type="ECO:0000256" key="5">
    <source>
        <dbReference type="ARBA" id="ARBA00022695"/>
    </source>
</evidence>
<evidence type="ECO:0000256" key="20">
    <source>
        <dbReference type="ARBA" id="ARBA00034003"/>
    </source>
</evidence>
<evidence type="ECO:0000256" key="3">
    <source>
        <dbReference type="ARBA" id="ARBA00022598"/>
    </source>
</evidence>
<evidence type="ECO:0000256" key="9">
    <source>
        <dbReference type="ARBA" id="ARBA00022763"/>
    </source>
</evidence>
<dbReference type="Gene3D" id="2.40.50.140">
    <property type="entry name" value="Nucleic acid-binding proteins"/>
    <property type="match status" value="1"/>
</dbReference>
<dbReference type="KEGG" id="mpar:F7D14_13840"/>
<keyword evidence="8" id="KW-0547">Nucleotide-binding</keyword>
<evidence type="ECO:0000313" key="22">
    <source>
        <dbReference type="EMBL" id="QGM98450.1"/>
    </source>
</evidence>
<dbReference type="InterPro" id="IPR014145">
    <property type="entry name" value="LigD_pol_dom"/>
</dbReference>
<evidence type="ECO:0000256" key="14">
    <source>
        <dbReference type="ARBA" id="ARBA00023125"/>
    </source>
</evidence>
<dbReference type="NCBIfam" id="TIGR02776">
    <property type="entry name" value="NHEJ_ligase_prk"/>
    <property type="match status" value="1"/>
</dbReference>
<comment type="catalytic activity">
    <reaction evidence="20">
        <text>ATP + (deoxyribonucleotide)n-3'-hydroxyl + 5'-phospho-(deoxyribonucleotide)m = (deoxyribonucleotide)n+m + AMP + diphosphate.</text>
        <dbReference type="EC" id="6.5.1.1"/>
    </reaction>
</comment>
<dbReference type="Gene3D" id="3.90.920.10">
    <property type="entry name" value="DNA primase, PRIM domain"/>
    <property type="match status" value="1"/>
</dbReference>
<keyword evidence="17" id="KW-0464">Manganese</keyword>
<dbReference type="PANTHER" id="PTHR42705">
    <property type="entry name" value="BIFUNCTIONAL NON-HOMOLOGOUS END JOINING PROTEIN LIGD"/>
    <property type="match status" value="1"/>
</dbReference>
<evidence type="ECO:0000256" key="8">
    <source>
        <dbReference type="ARBA" id="ARBA00022741"/>
    </source>
</evidence>
<dbReference type="PANTHER" id="PTHR42705:SF2">
    <property type="entry name" value="BIFUNCTIONAL NON-HOMOLOGOUS END JOINING PROTEIN LIGD"/>
    <property type="match status" value="1"/>
</dbReference>
<keyword evidence="9" id="KW-0227">DNA damage</keyword>
<evidence type="ECO:0000256" key="15">
    <source>
        <dbReference type="ARBA" id="ARBA00023172"/>
    </source>
</evidence>
<proteinExistence type="predicted"/>
<dbReference type="InterPro" id="IPR014143">
    <property type="entry name" value="NHEJ_ligase_prk"/>
</dbReference>
<dbReference type="NCBIfam" id="TIGR02778">
    <property type="entry name" value="ligD_pol"/>
    <property type="match status" value="1"/>
</dbReference>
<evidence type="ECO:0000256" key="11">
    <source>
        <dbReference type="ARBA" id="ARBA00022839"/>
    </source>
</evidence>